<dbReference type="InterPro" id="IPR036116">
    <property type="entry name" value="FN3_sf"/>
</dbReference>
<dbReference type="SUPFAM" id="SSF49265">
    <property type="entry name" value="Fibronectin type III"/>
    <property type="match status" value="2"/>
</dbReference>
<dbReference type="PROSITE" id="PS50853">
    <property type="entry name" value="FN3"/>
    <property type="match status" value="1"/>
</dbReference>
<dbReference type="CDD" id="cd00063">
    <property type="entry name" value="FN3"/>
    <property type="match status" value="1"/>
</dbReference>
<feature type="domain" description="Fibronectin type-III" evidence="1">
    <location>
        <begin position="511"/>
        <end position="605"/>
    </location>
</feature>
<accession>A0A937K1G0</accession>
<reference evidence="2" key="1">
    <citation type="submission" date="2021-01" db="EMBL/GenBank/DDBJ databases">
        <title>Fulvivirga kasyanovii gen. nov., sp nov., a novel member of the phylum Bacteroidetes isolated from seawater in a mussel farm.</title>
        <authorList>
            <person name="Zhao L.-H."/>
            <person name="Wang Z.-J."/>
        </authorList>
    </citation>
    <scope>NUCLEOTIDE SEQUENCE</scope>
    <source>
        <strain evidence="2">2943</strain>
    </source>
</reference>
<comment type="caution">
    <text evidence="2">The sequence shown here is derived from an EMBL/GenBank/DDBJ whole genome shotgun (WGS) entry which is preliminary data.</text>
</comment>
<dbReference type="Proteomes" id="UP000659388">
    <property type="component" value="Unassembled WGS sequence"/>
</dbReference>
<name>A0A937K1G0_9BACT</name>
<evidence type="ECO:0000313" key="3">
    <source>
        <dbReference type="Proteomes" id="UP000659388"/>
    </source>
</evidence>
<organism evidence="2 3">
    <name type="scientific">Fulvivirga sediminis</name>
    <dbReference type="NCBI Taxonomy" id="2803949"/>
    <lineage>
        <taxon>Bacteria</taxon>
        <taxon>Pseudomonadati</taxon>
        <taxon>Bacteroidota</taxon>
        <taxon>Cytophagia</taxon>
        <taxon>Cytophagales</taxon>
        <taxon>Fulvivirgaceae</taxon>
        <taxon>Fulvivirga</taxon>
    </lineage>
</organism>
<proteinExistence type="predicted"/>
<protein>
    <recommendedName>
        <fullName evidence="1">Fibronectin type-III domain-containing protein</fullName>
    </recommendedName>
</protein>
<evidence type="ECO:0000259" key="1">
    <source>
        <dbReference type="PROSITE" id="PS50853"/>
    </source>
</evidence>
<dbReference type="EMBL" id="JAESIY010000014">
    <property type="protein sequence ID" value="MBL3658569.1"/>
    <property type="molecule type" value="Genomic_DNA"/>
</dbReference>
<keyword evidence="3" id="KW-1185">Reference proteome</keyword>
<dbReference type="SMART" id="SM00060">
    <property type="entry name" value="FN3"/>
    <property type="match status" value="4"/>
</dbReference>
<sequence length="699" mass="78510">MNKLKGILIGMRIVCLSLIIVSLAVLKAKSQNNEGDAIKVIALPYDGQILLRWAPNSPVAWQLLNKYGYRLERVTMMRNGKALKQPETIVLWDSPHMPAAVADWEELADRDNFAGVAAQAIYGETFELSDNYRSDMVSVINKSRELEQRYSFALFAADMSVEAAEKSALFYKDTSVKAGERYLYRVHSAVPEEKLSINTGIVYTGLDEEIPLPTPQKPAAEFSDLMVSLEWDRDIYSDTYTAFEIQRAQVGGEFKDVSDIPFVSASSDPSQGHIMHVIDSLPQNNVEYRYRIRGVTPFGQKGPYSNEISGIGRDKLIARPSIVSGNAFNDMVVLKWEFDERYLYQIEKFQLLRAENDKTSFTLLKDDLDLEKGSIIDDNPLPTNYYQIKGIGKYTQEVFSMPYMVLLIDSIPPVVPQGVSGKMDTTGLVTLNWTPNTEKDLYGYRVFRSNFENQEYIQITKAALKDTVFYDTLSRNNLTPNIYYKVVAVDTHYNPSGYSESAAIKRPDFTPPVSAVLTGIKPGEGNITLTWIPGSSEDAKDQLIYRQSNTEARWALMQVLAAQDTTWQDSGVNTELTYQYTIITIDESGLESTPAQPLSASPLPRKVQRGIGKLFYSQKEDEQSITLGWEYDQPGVERFIIYRAVGEAPITPLGSVNSDQKKYTDNELKKGEVYRYQVGAVFTDGSSSALSEEVVLKAN</sequence>
<dbReference type="InterPro" id="IPR003961">
    <property type="entry name" value="FN3_dom"/>
</dbReference>
<dbReference type="Gene3D" id="2.60.40.10">
    <property type="entry name" value="Immunoglobulins"/>
    <property type="match status" value="4"/>
</dbReference>
<evidence type="ECO:0000313" key="2">
    <source>
        <dbReference type="EMBL" id="MBL3658569.1"/>
    </source>
</evidence>
<dbReference type="InterPro" id="IPR013783">
    <property type="entry name" value="Ig-like_fold"/>
</dbReference>
<gene>
    <name evidence="2" type="ORF">JL102_20620</name>
</gene>
<dbReference type="AlphaFoldDB" id="A0A937K1G0"/>
<dbReference type="RefSeq" id="WP_202246365.1">
    <property type="nucleotide sequence ID" value="NZ_JAESIY010000014.1"/>
</dbReference>